<organism evidence="7 8">
    <name type="scientific">Microbulbifer thermotolerans</name>
    <dbReference type="NCBI Taxonomy" id="252514"/>
    <lineage>
        <taxon>Bacteria</taxon>
        <taxon>Pseudomonadati</taxon>
        <taxon>Pseudomonadota</taxon>
        <taxon>Gammaproteobacteria</taxon>
        <taxon>Cellvibrionales</taxon>
        <taxon>Microbulbiferaceae</taxon>
        <taxon>Microbulbifer</taxon>
    </lineage>
</organism>
<dbReference type="InterPro" id="IPR002528">
    <property type="entry name" value="MATE_fam"/>
</dbReference>
<feature type="transmembrane region" description="Helical" evidence="6">
    <location>
        <begin position="185"/>
        <end position="205"/>
    </location>
</feature>
<dbReference type="InterPro" id="IPR044644">
    <property type="entry name" value="DinF-like"/>
</dbReference>
<evidence type="ECO:0000313" key="7">
    <source>
        <dbReference type="EMBL" id="MCX2801660.1"/>
    </source>
</evidence>
<dbReference type="RefSeq" id="WP_254773144.1">
    <property type="nucleotide sequence ID" value="NZ_CP130317.1"/>
</dbReference>
<sequence>MSQPQPTMNSRVWNLAWPMILSNISVPLLGAVDTAILGHLPSPVYLSGVAIGASVMSMLLWAFGFLRMGTTGLVARSGDGGADWLLRAVLSGLLLGLLLAIIASPLLEVIVQWMNASPQAAPHAAAYLQIRLLSAPLALANFALLGFFIGRQDSRAPLFILLAANALNIVLDLVFIAGLGLGAEGAAMASVCADVCAFACGLLRLRRVDADIWKNISRQLQRTDFFPHRSAAPWLELARINGDLFVRTCLLLLTLTFFTAQGAAQGDAVLAANAILLQLLMMTSYALDGFAHATEALVGESVAKKSPHLFHATVRSAGIWALGSAAVITLVLIFGRPLILPLFTDLNTVIAQAERAYWWLCTLPLIAVWSYQLDGVFIGAGKSREMRDSMFVATVLVFFPVWWLTRGWGNHGVWFSLFLWFVSRSLGLAVYYRYYTLKVSWVVPGQQSHPSSFVVSSIATSQINGKGDTAVDVRSGSDV</sequence>
<evidence type="ECO:0000256" key="3">
    <source>
        <dbReference type="ARBA" id="ARBA00022692"/>
    </source>
</evidence>
<dbReference type="GO" id="GO:0005886">
    <property type="term" value="C:plasma membrane"/>
    <property type="evidence" value="ECO:0007669"/>
    <property type="project" value="TreeGrafter"/>
</dbReference>
<comment type="subcellular location">
    <subcellularLocation>
        <location evidence="1">Membrane</location>
        <topology evidence="1">Multi-pass membrane protein</topology>
    </subcellularLocation>
</comment>
<dbReference type="NCBIfam" id="TIGR00797">
    <property type="entry name" value="matE"/>
    <property type="match status" value="1"/>
</dbReference>
<proteinExistence type="inferred from homology"/>
<accession>A0AB35HWV1</accession>
<evidence type="ECO:0000256" key="4">
    <source>
        <dbReference type="ARBA" id="ARBA00022989"/>
    </source>
</evidence>
<dbReference type="Pfam" id="PF01554">
    <property type="entry name" value="MatE"/>
    <property type="match status" value="2"/>
</dbReference>
<comment type="similarity">
    <text evidence="2">Belongs to the multi antimicrobial extrusion (MATE) (TC 2.A.66.1) family.</text>
</comment>
<dbReference type="GO" id="GO:0042910">
    <property type="term" value="F:xenobiotic transmembrane transporter activity"/>
    <property type="evidence" value="ECO:0007669"/>
    <property type="project" value="InterPro"/>
</dbReference>
<evidence type="ECO:0000256" key="6">
    <source>
        <dbReference type="SAM" id="Phobius"/>
    </source>
</evidence>
<dbReference type="PANTHER" id="PTHR42893:SF46">
    <property type="entry name" value="PROTEIN DETOXIFICATION 44, CHLOROPLASTIC"/>
    <property type="match status" value="1"/>
</dbReference>
<dbReference type="Proteomes" id="UP001209730">
    <property type="component" value="Unassembled WGS sequence"/>
</dbReference>
<dbReference type="AlphaFoldDB" id="A0AB35HWV1"/>
<keyword evidence="3 6" id="KW-0812">Transmembrane</keyword>
<evidence type="ECO:0000256" key="5">
    <source>
        <dbReference type="ARBA" id="ARBA00023136"/>
    </source>
</evidence>
<dbReference type="EMBL" id="JAPHQB010000010">
    <property type="protein sequence ID" value="MCX2801660.1"/>
    <property type="molecule type" value="Genomic_DNA"/>
</dbReference>
<dbReference type="PANTHER" id="PTHR42893">
    <property type="entry name" value="PROTEIN DETOXIFICATION 44, CHLOROPLASTIC-RELATED"/>
    <property type="match status" value="1"/>
</dbReference>
<feature type="transmembrane region" description="Helical" evidence="6">
    <location>
        <begin position="12"/>
        <end position="32"/>
    </location>
</feature>
<keyword evidence="4 6" id="KW-1133">Transmembrane helix</keyword>
<gene>
    <name evidence="7" type="ORF">OQJ68_07670</name>
</gene>
<feature type="transmembrane region" description="Helical" evidence="6">
    <location>
        <begin position="44"/>
        <end position="63"/>
    </location>
</feature>
<reference evidence="7" key="1">
    <citation type="submission" date="2022-11" db="EMBL/GenBank/DDBJ databases">
        <title>Chitin-degrading and fungicidal potential of chitinolytic bacterial strains from marine environment of the Pacific Ocean regions.</title>
        <authorList>
            <person name="Pentekhina I."/>
            <person name="Nedashkovskaya O."/>
            <person name="Seitkalieva A."/>
            <person name="Podvolotskaya A."/>
            <person name="Tekutyeva L."/>
            <person name="Balabanova L."/>
        </authorList>
    </citation>
    <scope>NUCLEOTIDE SEQUENCE</scope>
    <source>
        <strain evidence="7">KMM 6838</strain>
    </source>
</reference>
<comment type="caution">
    <text evidence="7">The sequence shown here is derived from an EMBL/GenBank/DDBJ whole genome shotgun (WGS) entry which is preliminary data.</text>
</comment>
<dbReference type="CDD" id="cd13136">
    <property type="entry name" value="MATE_DinF_like"/>
    <property type="match status" value="1"/>
</dbReference>
<feature type="transmembrane region" description="Helical" evidence="6">
    <location>
        <begin position="156"/>
        <end position="179"/>
    </location>
</feature>
<feature type="transmembrane region" description="Helical" evidence="6">
    <location>
        <begin position="411"/>
        <end position="432"/>
    </location>
</feature>
<dbReference type="GO" id="GO:0015297">
    <property type="term" value="F:antiporter activity"/>
    <property type="evidence" value="ECO:0007669"/>
    <property type="project" value="InterPro"/>
</dbReference>
<evidence type="ECO:0000256" key="1">
    <source>
        <dbReference type="ARBA" id="ARBA00004141"/>
    </source>
</evidence>
<protein>
    <submittedName>
        <fullName evidence="7">MATE family efflux transporter</fullName>
    </submittedName>
</protein>
<name>A0AB35HWV1_MICTH</name>
<evidence type="ECO:0000313" key="8">
    <source>
        <dbReference type="Proteomes" id="UP001209730"/>
    </source>
</evidence>
<feature type="transmembrane region" description="Helical" evidence="6">
    <location>
        <begin position="84"/>
        <end position="107"/>
    </location>
</feature>
<feature type="transmembrane region" description="Helical" evidence="6">
    <location>
        <begin position="127"/>
        <end position="149"/>
    </location>
</feature>
<keyword evidence="5 6" id="KW-0472">Membrane</keyword>
<feature type="transmembrane region" description="Helical" evidence="6">
    <location>
        <begin position="356"/>
        <end position="377"/>
    </location>
</feature>
<feature type="transmembrane region" description="Helical" evidence="6">
    <location>
        <begin position="389"/>
        <end position="405"/>
    </location>
</feature>
<feature type="transmembrane region" description="Helical" evidence="6">
    <location>
        <begin position="312"/>
        <end position="336"/>
    </location>
</feature>
<evidence type="ECO:0000256" key="2">
    <source>
        <dbReference type="ARBA" id="ARBA00010199"/>
    </source>
</evidence>